<reference evidence="1 2" key="1">
    <citation type="submission" date="2016-06" db="EMBL/GenBank/DDBJ databases">
        <title>The Draft Genome Sequence and Annotation of the Desert Woodrat Neotoma lepida.</title>
        <authorList>
            <person name="Campbell M."/>
            <person name="Oakeson K.F."/>
            <person name="Yandell M."/>
            <person name="Halpert J.R."/>
            <person name="Dearing D."/>
        </authorList>
    </citation>
    <scope>NUCLEOTIDE SEQUENCE [LARGE SCALE GENOMIC DNA]</scope>
    <source>
        <strain evidence="1">417</strain>
        <tissue evidence="1">Liver</tissue>
    </source>
</reference>
<dbReference type="AlphaFoldDB" id="A0A1A6FU84"/>
<dbReference type="EMBL" id="LZPO01117458">
    <property type="protein sequence ID" value="OBS57139.1"/>
    <property type="molecule type" value="Genomic_DNA"/>
</dbReference>
<name>A0A1A6FU84_NEOLE</name>
<dbReference type="STRING" id="56216.A0A1A6FU84"/>
<organism evidence="1 2">
    <name type="scientific">Neotoma lepida</name>
    <name type="common">Desert woodrat</name>
    <dbReference type="NCBI Taxonomy" id="56216"/>
    <lineage>
        <taxon>Eukaryota</taxon>
        <taxon>Metazoa</taxon>
        <taxon>Chordata</taxon>
        <taxon>Craniata</taxon>
        <taxon>Vertebrata</taxon>
        <taxon>Euteleostomi</taxon>
        <taxon>Mammalia</taxon>
        <taxon>Eutheria</taxon>
        <taxon>Euarchontoglires</taxon>
        <taxon>Glires</taxon>
        <taxon>Rodentia</taxon>
        <taxon>Myomorpha</taxon>
        <taxon>Muroidea</taxon>
        <taxon>Cricetidae</taxon>
        <taxon>Neotominae</taxon>
        <taxon>Neotoma</taxon>
    </lineage>
</organism>
<gene>
    <name evidence="1" type="ORF">A6R68_11738</name>
</gene>
<sequence>MAAGGGGGCDPLAPAGVPCAFSPDATVTCGCGRRPTTGCTRSTCLPRTSAVPAPAWPGRQRGCRPR</sequence>
<comment type="caution">
    <text evidence="1">The sequence shown here is derived from an EMBL/GenBank/DDBJ whole genome shotgun (WGS) entry which is preliminary data.</text>
</comment>
<protein>
    <submittedName>
        <fullName evidence="1">Uncharacterized protein</fullName>
    </submittedName>
</protein>
<dbReference type="Proteomes" id="UP000092124">
    <property type="component" value="Unassembled WGS sequence"/>
</dbReference>
<proteinExistence type="predicted"/>
<keyword evidence="2" id="KW-1185">Reference proteome</keyword>
<evidence type="ECO:0000313" key="2">
    <source>
        <dbReference type="Proteomes" id="UP000092124"/>
    </source>
</evidence>
<evidence type="ECO:0000313" key="1">
    <source>
        <dbReference type="EMBL" id="OBS57139.1"/>
    </source>
</evidence>
<accession>A0A1A6FU84</accession>